<dbReference type="RefSeq" id="WP_013134164.1">
    <property type="nucleotide sequence ID" value="NC_014166.1"/>
</dbReference>
<accession>D5V5I3</accession>
<organism evidence="1 2">
    <name type="scientific">Arcobacter nitrofigilis (strain ATCC 33309 / DSM 7299 / CCUG 15893 / LMG 7604 / NCTC 12251 / CI)</name>
    <name type="common">Campylobacter nitrofigilis</name>
    <dbReference type="NCBI Taxonomy" id="572480"/>
    <lineage>
        <taxon>Bacteria</taxon>
        <taxon>Pseudomonadati</taxon>
        <taxon>Campylobacterota</taxon>
        <taxon>Epsilonproteobacteria</taxon>
        <taxon>Campylobacterales</taxon>
        <taxon>Arcobacteraceae</taxon>
        <taxon>Arcobacter</taxon>
    </lineage>
</organism>
<dbReference type="Pfam" id="PF05845">
    <property type="entry name" value="PhnH"/>
    <property type="match status" value="1"/>
</dbReference>
<reference evidence="1 2" key="1">
    <citation type="journal article" date="2010" name="Stand. Genomic Sci.">
        <title>Complete genome sequence of Arcobacter nitrofigilis type strain (CI).</title>
        <authorList>
            <person name="Pati A."/>
            <person name="Gronow S."/>
            <person name="Lapidus A."/>
            <person name="Copeland A."/>
            <person name="Glavina Del Rio T."/>
            <person name="Nolan M."/>
            <person name="Lucas S."/>
            <person name="Tice H."/>
            <person name="Cheng J.F."/>
            <person name="Han C."/>
            <person name="Chertkov O."/>
            <person name="Bruce D."/>
            <person name="Tapia R."/>
            <person name="Goodwin L."/>
            <person name="Pitluck S."/>
            <person name="Liolios K."/>
            <person name="Ivanova N."/>
            <person name="Mavromatis K."/>
            <person name="Chen A."/>
            <person name="Palaniappan K."/>
            <person name="Land M."/>
            <person name="Hauser L."/>
            <person name="Chang Y.J."/>
            <person name="Jeffries C.D."/>
            <person name="Detter J.C."/>
            <person name="Rohde M."/>
            <person name="Goker M."/>
            <person name="Bristow J."/>
            <person name="Eisen J.A."/>
            <person name="Markowitz V."/>
            <person name="Hugenholtz P."/>
            <person name="Klenk H.P."/>
            <person name="Kyrpides N.C."/>
        </authorList>
    </citation>
    <scope>NUCLEOTIDE SEQUENCE [LARGE SCALE GENOMIC DNA]</scope>
    <source>
        <strain evidence="2">ATCC 33309 / DSM 7299 / CCUG 15893 / LMG 7604 / NCTC 12251 / CI</strain>
    </source>
</reference>
<dbReference type="eggNOG" id="COG3625">
    <property type="taxonomic scope" value="Bacteria"/>
</dbReference>
<dbReference type="HOGENOM" id="CLU_115317_0_0_7"/>
<dbReference type="EMBL" id="CP001999">
    <property type="protein sequence ID" value="ADG92019.1"/>
    <property type="molecule type" value="Genomic_DNA"/>
</dbReference>
<evidence type="ECO:0000313" key="2">
    <source>
        <dbReference type="Proteomes" id="UP000000939"/>
    </source>
</evidence>
<dbReference type="AlphaFoldDB" id="D5V5I3"/>
<dbReference type="InterPro" id="IPR038058">
    <property type="entry name" value="PhnH-like_sp"/>
</dbReference>
<sequence>MNTTDIEKNNRENFRYLLDTLSMPGTIKTVNKLFDSYTLAVASVLLYSEVSYLNNTKEDFSVIDAITNSKVDTIENTDYLFCDNLDDALLLVKKGTFLNPDYSCTIICLCDSFNGETITLKGPGIDKQKDETYPVNKGFIEEFNNNNIFYPLGNEIIFLNKNNGQIKSLCRTTKLEIA</sequence>
<keyword evidence="2" id="KW-1185">Reference proteome</keyword>
<dbReference type="KEGG" id="ant:Arnit_0353"/>
<protein>
    <submittedName>
        <fullName evidence="1">Putative phosphonate metabolism protein</fullName>
    </submittedName>
</protein>
<dbReference type="InterPro" id="IPR008772">
    <property type="entry name" value="Phosphonate_metab_PhnH"/>
</dbReference>
<name>D5V5I3_ARCNC</name>
<dbReference type="Proteomes" id="UP000000939">
    <property type="component" value="Chromosome"/>
</dbReference>
<dbReference type="STRING" id="572480.Arnit_0353"/>
<dbReference type="GO" id="GO:0019634">
    <property type="term" value="P:organic phosphonate metabolic process"/>
    <property type="evidence" value="ECO:0007669"/>
    <property type="project" value="InterPro"/>
</dbReference>
<dbReference type="OrthoDB" id="5344122at2"/>
<gene>
    <name evidence="1" type="ordered locus">Arnit_0353</name>
</gene>
<dbReference type="SUPFAM" id="SSF159709">
    <property type="entry name" value="PhnH-like"/>
    <property type="match status" value="1"/>
</dbReference>
<evidence type="ECO:0000313" key="1">
    <source>
        <dbReference type="EMBL" id="ADG92019.1"/>
    </source>
</evidence>
<proteinExistence type="predicted"/>
<dbReference type="Gene3D" id="3.40.50.11310">
    <property type="entry name" value="Bacterial phosphonate metabolism protein PhnH"/>
    <property type="match status" value="1"/>
</dbReference>